<dbReference type="PANTHER" id="PTHR43344:SF2">
    <property type="entry name" value="PHOSPHOSERINE PHOSPHATASE"/>
    <property type="match status" value="1"/>
</dbReference>
<keyword evidence="7" id="KW-0460">Magnesium</keyword>
<dbReference type="NCBIfam" id="TIGR01488">
    <property type="entry name" value="HAD-SF-IB"/>
    <property type="match status" value="1"/>
</dbReference>
<dbReference type="InterPro" id="IPR036412">
    <property type="entry name" value="HAD-like_sf"/>
</dbReference>
<accession>A0A212ITW0</accession>
<comment type="catalytic activity">
    <reaction evidence="9">
        <text>O-phospho-L-serine + H2O = L-serine + phosphate</text>
        <dbReference type="Rhea" id="RHEA:21208"/>
        <dbReference type="ChEBI" id="CHEBI:15377"/>
        <dbReference type="ChEBI" id="CHEBI:33384"/>
        <dbReference type="ChEBI" id="CHEBI:43474"/>
        <dbReference type="ChEBI" id="CHEBI:57524"/>
        <dbReference type="EC" id="3.1.3.3"/>
    </reaction>
</comment>
<evidence type="ECO:0000256" key="6">
    <source>
        <dbReference type="ARBA" id="ARBA00022801"/>
    </source>
</evidence>
<dbReference type="InterPro" id="IPR050582">
    <property type="entry name" value="HAD-like_SerB"/>
</dbReference>
<evidence type="ECO:0000256" key="8">
    <source>
        <dbReference type="ARBA" id="ARBA00023299"/>
    </source>
</evidence>
<dbReference type="GO" id="GO:0036424">
    <property type="term" value="F:L-phosphoserine phosphatase activity"/>
    <property type="evidence" value="ECO:0007669"/>
    <property type="project" value="TreeGrafter"/>
</dbReference>
<dbReference type="GO" id="GO:0006564">
    <property type="term" value="P:L-serine biosynthetic process"/>
    <property type="evidence" value="ECO:0007669"/>
    <property type="project" value="UniProtKB-KW"/>
</dbReference>
<evidence type="ECO:0000313" key="11">
    <source>
        <dbReference type="EMBL" id="SBV90658.1"/>
    </source>
</evidence>
<dbReference type="Pfam" id="PF12710">
    <property type="entry name" value="HAD"/>
    <property type="match status" value="1"/>
</dbReference>
<name>A0A212ITW0_9DELT</name>
<keyword evidence="6" id="KW-0378">Hydrolase</keyword>
<evidence type="ECO:0000256" key="1">
    <source>
        <dbReference type="ARBA" id="ARBA00001946"/>
    </source>
</evidence>
<evidence type="ECO:0000256" key="7">
    <source>
        <dbReference type="ARBA" id="ARBA00022842"/>
    </source>
</evidence>
<evidence type="ECO:0000256" key="9">
    <source>
        <dbReference type="ARBA" id="ARBA00048138"/>
    </source>
</evidence>
<proteinExistence type="predicted"/>
<dbReference type="GO" id="GO:0005737">
    <property type="term" value="C:cytoplasm"/>
    <property type="evidence" value="ECO:0007669"/>
    <property type="project" value="TreeGrafter"/>
</dbReference>
<dbReference type="Gene3D" id="3.40.50.1000">
    <property type="entry name" value="HAD superfamily/HAD-like"/>
    <property type="match status" value="1"/>
</dbReference>
<protein>
    <recommendedName>
        <fullName evidence="3">phosphoserine phosphatase</fullName>
        <ecNumber evidence="3">3.1.3.3</ecNumber>
    </recommendedName>
</protein>
<dbReference type="AlphaFoldDB" id="A0A212ITW0"/>
<comment type="catalytic activity">
    <reaction evidence="10">
        <text>O-phospho-D-serine + H2O = D-serine + phosphate</text>
        <dbReference type="Rhea" id="RHEA:24873"/>
        <dbReference type="ChEBI" id="CHEBI:15377"/>
        <dbReference type="ChEBI" id="CHEBI:35247"/>
        <dbReference type="ChEBI" id="CHEBI:43474"/>
        <dbReference type="ChEBI" id="CHEBI:58680"/>
        <dbReference type="EC" id="3.1.3.3"/>
    </reaction>
</comment>
<sequence length="234" mass="25142">MPESVRFAFDLDGTVTREEILPAIAREAGLFAEMDRLTRLTLDGALGFDTSFRKRFDLLRHVPLPVVQRVTASIPLDPHITAFIAENKDACAIVTGNLDCWIAPLAATLGCSIHCSRSSRAGGELTLASVLDKGAVVAAMQAGGRRVVAIGDAANDIPMLLAADFGIAFGGAREPAPGLLAVADRAERDGAALCRFLREIRDIGREIRDTGGQTPSSYYSFFRRQTALFLPPDQ</sequence>
<evidence type="ECO:0000256" key="3">
    <source>
        <dbReference type="ARBA" id="ARBA00012640"/>
    </source>
</evidence>
<dbReference type="SUPFAM" id="SSF56784">
    <property type="entry name" value="HAD-like"/>
    <property type="match status" value="1"/>
</dbReference>
<evidence type="ECO:0000256" key="10">
    <source>
        <dbReference type="ARBA" id="ARBA00048523"/>
    </source>
</evidence>
<keyword evidence="8" id="KW-0718">Serine biosynthesis</keyword>
<keyword evidence="4" id="KW-0028">Amino-acid biosynthesis</keyword>
<evidence type="ECO:0000256" key="5">
    <source>
        <dbReference type="ARBA" id="ARBA00022723"/>
    </source>
</evidence>
<dbReference type="EMBL" id="FLUQ01000001">
    <property type="protein sequence ID" value="SBV90658.1"/>
    <property type="molecule type" value="Genomic_DNA"/>
</dbReference>
<dbReference type="Gene3D" id="1.10.150.210">
    <property type="entry name" value="Phosphoserine phosphatase, domain 2"/>
    <property type="match status" value="1"/>
</dbReference>
<comment type="pathway">
    <text evidence="2">Amino-acid biosynthesis; L-serine biosynthesis; L-serine from 3-phospho-D-glycerate: step 3/3.</text>
</comment>
<reference evidence="11" key="1">
    <citation type="submission" date="2016-04" db="EMBL/GenBank/DDBJ databases">
        <authorList>
            <person name="Evans L.H."/>
            <person name="Alamgir A."/>
            <person name="Owens N."/>
            <person name="Weber N.D."/>
            <person name="Virtaneva K."/>
            <person name="Barbian K."/>
            <person name="Babar A."/>
            <person name="Rosenke K."/>
        </authorList>
    </citation>
    <scope>NUCLEOTIDE SEQUENCE</scope>
    <source>
        <strain evidence="11">86</strain>
    </source>
</reference>
<dbReference type="InterPro" id="IPR023214">
    <property type="entry name" value="HAD_sf"/>
</dbReference>
<dbReference type="EC" id="3.1.3.3" evidence="3"/>
<organism evidence="11">
    <name type="scientific">uncultured delta proteobacterium</name>
    <dbReference type="NCBI Taxonomy" id="34034"/>
    <lineage>
        <taxon>Bacteria</taxon>
        <taxon>Deltaproteobacteria</taxon>
        <taxon>environmental samples</taxon>
    </lineage>
</organism>
<dbReference type="PANTHER" id="PTHR43344">
    <property type="entry name" value="PHOSPHOSERINE PHOSPHATASE"/>
    <property type="match status" value="1"/>
</dbReference>
<comment type="cofactor">
    <cofactor evidence="1">
        <name>Mg(2+)</name>
        <dbReference type="ChEBI" id="CHEBI:18420"/>
    </cofactor>
</comment>
<keyword evidence="5" id="KW-0479">Metal-binding</keyword>
<evidence type="ECO:0000256" key="4">
    <source>
        <dbReference type="ARBA" id="ARBA00022605"/>
    </source>
</evidence>
<evidence type="ECO:0000256" key="2">
    <source>
        <dbReference type="ARBA" id="ARBA00005135"/>
    </source>
</evidence>
<dbReference type="GO" id="GO:0000287">
    <property type="term" value="F:magnesium ion binding"/>
    <property type="evidence" value="ECO:0007669"/>
    <property type="project" value="TreeGrafter"/>
</dbReference>
<gene>
    <name evidence="11" type="ORF">KL86DPRO_10066</name>
</gene>